<reference evidence="5 6" key="1">
    <citation type="submission" date="2019-06" db="EMBL/GenBank/DDBJ databases">
        <title>Sequencing the genomes of 1000 actinobacteria strains.</title>
        <authorList>
            <person name="Klenk H.-P."/>
        </authorList>
    </citation>
    <scope>NUCLEOTIDE SEQUENCE [LARGE SCALE GENOMIC DNA]</scope>
    <source>
        <strain evidence="5 6">DSM 21776</strain>
    </source>
</reference>
<dbReference type="PANTHER" id="PTHR36175">
    <property type="entry name" value="CYANOPHYCINASE"/>
    <property type="match status" value="1"/>
</dbReference>
<comment type="caution">
    <text evidence="5">The sequence shown here is derived from an EMBL/GenBank/DDBJ whole genome shotgun (WGS) entry which is preliminary data.</text>
</comment>
<accession>A0A543PPS2</accession>
<dbReference type="Pfam" id="PF03575">
    <property type="entry name" value="Peptidase_S51"/>
    <property type="match status" value="1"/>
</dbReference>
<evidence type="ECO:0000256" key="4">
    <source>
        <dbReference type="ARBA" id="ARBA00022825"/>
    </source>
</evidence>
<dbReference type="GO" id="GO:0008236">
    <property type="term" value="F:serine-type peptidase activity"/>
    <property type="evidence" value="ECO:0007669"/>
    <property type="project" value="UniProtKB-KW"/>
</dbReference>
<sequence length="254" mass="26163">MNVFLIGGGWSDELAPEIYGGFITAAAAAAAVGAAPDAATVPSTRPRVLLVLMGTDEESLDYHQRYLHKLELVGGHDLEVVRVPEGTPVDPAVVERLVDVDGLFVGGGPTPEYHASLEPAYGRIKERVAEGMAYAGFSAGAAIAGSHAVIGGWRIDGAPVCPEDSNEELDPVTVVRGIGLVEGAVDVHAAQWGNVSRLVAVVEGGLAPHGIAIDEDTVLGPDGRVHGAGRVWQATRGDSGAVTLTTKGAATQPR</sequence>
<keyword evidence="2" id="KW-0645">Protease</keyword>
<proteinExistence type="inferred from homology"/>
<evidence type="ECO:0000256" key="3">
    <source>
        <dbReference type="ARBA" id="ARBA00022801"/>
    </source>
</evidence>
<dbReference type="SUPFAM" id="SSF52317">
    <property type="entry name" value="Class I glutamine amidotransferase-like"/>
    <property type="match status" value="1"/>
</dbReference>
<keyword evidence="4" id="KW-0720">Serine protease</keyword>
<dbReference type="InterPro" id="IPR029062">
    <property type="entry name" value="Class_I_gatase-like"/>
</dbReference>
<evidence type="ECO:0000313" key="6">
    <source>
        <dbReference type="Proteomes" id="UP000320085"/>
    </source>
</evidence>
<dbReference type="Proteomes" id="UP000320085">
    <property type="component" value="Unassembled WGS sequence"/>
</dbReference>
<name>A0A543PPS2_9MICO</name>
<evidence type="ECO:0000256" key="2">
    <source>
        <dbReference type="ARBA" id="ARBA00022670"/>
    </source>
</evidence>
<dbReference type="GO" id="GO:0006508">
    <property type="term" value="P:proteolysis"/>
    <property type="evidence" value="ECO:0007669"/>
    <property type="project" value="UniProtKB-KW"/>
</dbReference>
<dbReference type="AlphaFoldDB" id="A0A543PPS2"/>
<evidence type="ECO:0000313" key="5">
    <source>
        <dbReference type="EMBL" id="TQN46080.1"/>
    </source>
</evidence>
<organism evidence="5 6">
    <name type="scientific">Humibacillus xanthopallidus</name>
    <dbReference type="NCBI Taxonomy" id="412689"/>
    <lineage>
        <taxon>Bacteria</taxon>
        <taxon>Bacillati</taxon>
        <taxon>Actinomycetota</taxon>
        <taxon>Actinomycetes</taxon>
        <taxon>Micrococcales</taxon>
        <taxon>Intrasporangiaceae</taxon>
        <taxon>Humibacillus</taxon>
    </lineage>
</organism>
<keyword evidence="3" id="KW-0378">Hydrolase</keyword>
<dbReference type="Gene3D" id="3.40.50.880">
    <property type="match status" value="1"/>
</dbReference>
<dbReference type="PANTHER" id="PTHR36175:SF1">
    <property type="entry name" value="CYANOPHYCINASE"/>
    <property type="match status" value="1"/>
</dbReference>
<dbReference type="InterPro" id="IPR005320">
    <property type="entry name" value="Peptidase_S51"/>
</dbReference>
<gene>
    <name evidence="5" type="ORF">FHX52_2786</name>
</gene>
<dbReference type="EMBL" id="VFQF01000002">
    <property type="protein sequence ID" value="TQN46080.1"/>
    <property type="molecule type" value="Genomic_DNA"/>
</dbReference>
<evidence type="ECO:0000256" key="1">
    <source>
        <dbReference type="ARBA" id="ARBA00006534"/>
    </source>
</evidence>
<comment type="similarity">
    <text evidence="1">Belongs to the peptidase S51 family.</text>
</comment>
<dbReference type="RefSeq" id="WP_185747286.1">
    <property type="nucleotide sequence ID" value="NZ_BAAAQC010000004.1"/>
</dbReference>
<protein>
    <submittedName>
        <fullName evidence="5">Peptidase S51-like protein</fullName>
    </submittedName>
</protein>